<accession>A0A5Q6PEN4</accession>
<evidence type="ECO:0000313" key="1">
    <source>
        <dbReference type="EMBL" id="KAA1253079.1"/>
    </source>
</evidence>
<name>A0A5Q6PEN4_VIBCL</name>
<gene>
    <name evidence="1" type="ORF">F0M16_19245</name>
</gene>
<proteinExistence type="predicted"/>
<organism evidence="1 2">
    <name type="scientific">Vibrio cholerae</name>
    <dbReference type="NCBI Taxonomy" id="666"/>
    <lineage>
        <taxon>Bacteria</taxon>
        <taxon>Pseudomonadati</taxon>
        <taxon>Pseudomonadota</taxon>
        <taxon>Gammaproteobacteria</taxon>
        <taxon>Vibrionales</taxon>
        <taxon>Vibrionaceae</taxon>
        <taxon>Vibrio</taxon>
    </lineage>
</organism>
<evidence type="ECO:0000313" key="2">
    <source>
        <dbReference type="Proteomes" id="UP000323225"/>
    </source>
</evidence>
<protein>
    <submittedName>
        <fullName evidence="1">Uncharacterized protein</fullName>
    </submittedName>
</protein>
<reference evidence="1 2" key="1">
    <citation type="submission" date="2019-09" db="EMBL/GenBank/DDBJ databases">
        <authorList>
            <person name="Kritzky A."/>
            <person name="Schelkanova E.Y."/>
            <person name="Alkhova Z.V."/>
            <person name="Smirnova N.I."/>
        </authorList>
    </citation>
    <scope>NUCLEOTIDE SEQUENCE [LARGE SCALE GENOMIC DNA]</scope>
    <source>
        <strain evidence="1 2">M1526</strain>
    </source>
</reference>
<dbReference type="AlphaFoldDB" id="A0A5Q6PEN4"/>
<dbReference type="EMBL" id="VUAA01000028">
    <property type="protein sequence ID" value="KAA1253079.1"/>
    <property type="molecule type" value="Genomic_DNA"/>
</dbReference>
<sequence>MKKQQYFITCMMRDKSEPGTVIHFTYRIKEDSLKGAMLLSKAIEDQIVCLTGLVPYSQYANTIPFTGYDLKDYPLIEVSNENAKKTVMKNKAGQNQTQLILNKNFNR</sequence>
<dbReference type="Proteomes" id="UP000323225">
    <property type="component" value="Unassembled WGS sequence"/>
</dbReference>
<comment type="caution">
    <text evidence="1">The sequence shown here is derived from an EMBL/GenBank/DDBJ whole genome shotgun (WGS) entry which is preliminary data.</text>
</comment>